<dbReference type="WBParaSite" id="Csp11.Scaffold629.g11935.t1">
    <property type="protein sequence ID" value="Csp11.Scaffold629.g11935.t1"/>
    <property type="gene ID" value="Csp11.Scaffold629.g11935"/>
</dbReference>
<dbReference type="AlphaFoldDB" id="A0A1I7TUK3"/>
<dbReference type="PANTHER" id="PTHR21503">
    <property type="entry name" value="F-BOX-CONTAINING HYPOTHETICAL PROTEIN C.ELEGANS"/>
    <property type="match status" value="1"/>
</dbReference>
<dbReference type="InterPro" id="IPR012885">
    <property type="entry name" value="F-box_Sdz-33"/>
</dbReference>
<keyword evidence="2" id="KW-1185">Reference proteome</keyword>
<name>A0A1I7TUK3_9PELO</name>
<reference evidence="3" key="1">
    <citation type="submission" date="2016-11" db="UniProtKB">
        <authorList>
            <consortium name="WormBaseParasite"/>
        </authorList>
    </citation>
    <scope>IDENTIFICATION</scope>
</reference>
<dbReference type="Proteomes" id="UP000095282">
    <property type="component" value="Unplaced"/>
</dbReference>
<sequence>MTTFPLFHLPLVAMEHVLCILNPFELIKLSLTSSKAKNDVKKFKTRFRVLVYLTENPRVQIKGKSKKKRRLWEYCWTIDKSMTTNNHNVFYFLENPIKDMMKRFSYIQEVLRCHIEYINFDLHYSPTENKLITDWLRSLQKSVDKIVAEAFNQKFDDDLKYLLSNITVSKKLWLRTTRHRDDFELEIPQGLLYLNVSNSRFIKYGQLLRLKAVNIILRESILTSQEISGFLKSWMSGESHLDLDAFQINVSGPEAMEEIMDLSDEMTTDPNVMEKMRK</sequence>
<dbReference type="InterPro" id="IPR001810">
    <property type="entry name" value="F-box_dom"/>
</dbReference>
<evidence type="ECO:0000313" key="3">
    <source>
        <dbReference type="WBParaSite" id="Csp11.Scaffold629.g11935.t1"/>
    </source>
</evidence>
<dbReference type="eggNOG" id="ENOG502TJZU">
    <property type="taxonomic scope" value="Eukaryota"/>
</dbReference>
<accession>A0A1I7TUK3</accession>
<evidence type="ECO:0000313" key="2">
    <source>
        <dbReference type="Proteomes" id="UP000095282"/>
    </source>
</evidence>
<dbReference type="PROSITE" id="PS50181">
    <property type="entry name" value="FBOX"/>
    <property type="match status" value="1"/>
</dbReference>
<evidence type="ECO:0000259" key="1">
    <source>
        <dbReference type="PROSITE" id="PS50181"/>
    </source>
</evidence>
<dbReference type="Pfam" id="PF00646">
    <property type="entry name" value="F-box"/>
    <property type="match status" value="1"/>
</dbReference>
<proteinExistence type="predicted"/>
<organism evidence="2 3">
    <name type="scientific">Caenorhabditis tropicalis</name>
    <dbReference type="NCBI Taxonomy" id="1561998"/>
    <lineage>
        <taxon>Eukaryota</taxon>
        <taxon>Metazoa</taxon>
        <taxon>Ecdysozoa</taxon>
        <taxon>Nematoda</taxon>
        <taxon>Chromadorea</taxon>
        <taxon>Rhabditida</taxon>
        <taxon>Rhabditina</taxon>
        <taxon>Rhabditomorpha</taxon>
        <taxon>Rhabditoidea</taxon>
        <taxon>Rhabditidae</taxon>
        <taxon>Peloderinae</taxon>
        <taxon>Caenorhabditis</taxon>
    </lineage>
</organism>
<dbReference type="PANTHER" id="PTHR21503:SF53">
    <property type="entry name" value="F-BOX ASSOCIATED DOMAIN-CONTAINING PROTEIN-RELATED"/>
    <property type="match status" value="1"/>
</dbReference>
<feature type="domain" description="F-box" evidence="1">
    <location>
        <begin position="3"/>
        <end position="50"/>
    </location>
</feature>
<protein>
    <submittedName>
        <fullName evidence="3">FBA_2 domain-containing protein</fullName>
    </submittedName>
</protein>
<dbReference type="Pfam" id="PF07735">
    <property type="entry name" value="FBA_2"/>
    <property type="match status" value="1"/>
</dbReference>